<dbReference type="Pfam" id="PF13354">
    <property type="entry name" value="Beta-lactamase2"/>
    <property type="match status" value="1"/>
</dbReference>
<accession>A0A849BUQ4</accession>
<feature type="domain" description="Beta-lactamase class A catalytic" evidence="2">
    <location>
        <begin position="17"/>
        <end position="135"/>
    </location>
</feature>
<dbReference type="AlphaFoldDB" id="A0A849BUQ4"/>
<evidence type="ECO:0000259" key="2">
    <source>
        <dbReference type="Pfam" id="PF13354"/>
    </source>
</evidence>
<dbReference type="Gene3D" id="3.40.710.10">
    <property type="entry name" value="DD-peptidase/beta-lactamase superfamily"/>
    <property type="match status" value="1"/>
</dbReference>
<dbReference type="PANTHER" id="PTHR35333">
    <property type="entry name" value="BETA-LACTAMASE"/>
    <property type="match status" value="1"/>
</dbReference>
<evidence type="ECO:0000313" key="3">
    <source>
        <dbReference type="EMBL" id="NNH68606.1"/>
    </source>
</evidence>
<keyword evidence="4" id="KW-1185">Reference proteome</keyword>
<proteinExistence type="predicted"/>
<feature type="region of interest" description="Disordered" evidence="1">
    <location>
        <begin position="133"/>
        <end position="166"/>
    </location>
</feature>
<dbReference type="PANTHER" id="PTHR35333:SF3">
    <property type="entry name" value="BETA-LACTAMASE-TYPE TRANSPEPTIDASE FOLD CONTAINING PROTEIN"/>
    <property type="match status" value="1"/>
</dbReference>
<protein>
    <submittedName>
        <fullName evidence="3">Serine hydrolase</fullName>
    </submittedName>
</protein>
<dbReference type="InterPro" id="IPR045155">
    <property type="entry name" value="Beta-lactam_cat"/>
</dbReference>
<dbReference type="InterPro" id="IPR000871">
    <property type="entry name" value="Beta-lactam_class-A"/>
</dbReference>
<keyword evidence="3" id="KW-0378">Hydrolase</keyword>
<feature type="compositionally biased region" description="Basic residues" evidence="1">
    <location>
        <begin position="137"/>
        <end position="157"/>
    </location>
</feature>
<reference evidence="3 4" key="1">
    <citation type="submission" date="2020-05" db="EMBL/GenBank/DDBJ databases">
        <title>MicrobeNet Type strains.</title>
        <authorList>
            <person name="Nicholson A.C."/>
        </authorList>
    </citation>
    <scope>NUCLEOTIDE SEQUENCE [LARGE SCALE GENOMIC DNA]</scope>
    <source>
        <strain evidence="3 4">JCM 3224</strain>
    </source>
</reference>
<dbReference type="EMBL" id="JABELX010000001">
    <property type="protein sequence ID" value="NNH68606.1"/>
    <property type="molecule type" value="Genomic_DNA"/>
</dbReference>
<organism evidence="3 4">
    <name type="scientific">Nocardia uniformis</name>
    <dbReference type="NCBI Taxonomy" id="53432"/>
    <lineage>
        <taxon>Bacteria</taxon>
        <taxon>Bacillati</taxon>
        <taxon>Actinomycetota</taxon>
        <taxon>Actinomycetes</taxon>
        <taxon>Mycobacteriales</taxon>
        <taxon>Nocardiaceae</taxon>
        <taxon>Nocardia</taxon>
    </lineage>
</organism>
<dbReference type="Proteomes" id="UP000586827">
    <property type="component" value="Unassembled WGS sequence"/>
</dbReference>
<dbReference type="GO" id="GO:0030655">
    <property type="term" value="P:beta-lactam antibiotic catabolic process"/>
    <property type="evidence" value="ECO:0007669"/>
    <property type="project" value="InterPro"/>
</dbReference>
<evidence type="ECO:0000256" key="1">
    <source>
        <dbReference type="SAM" id="MobiDB-lite"/>
    </source>
</evidence>
<comment type="caution">
    <text evidence="3">The sequence shown here is derived from an EMBL/GenBank/DDBJ whole genome shotgun (WGS) entry which is preliminary data.</text>
</comment>
<dbReference type="SUPFAM" id="SSF56601">
    <property type="entry name" value="beta-lactamase/transpeptidase-like"/>
    <property type="match status" value="1"/>
</dbReference>
<gene>
    <name evidence="3" type="ORF">HLB23_01705</name>
</gene>
<dbReference type="GO" id="GO:0046677">
    <property type="term" value="P:response to antibiotic"/>
    <property type="evidence" value="ECO:0007669"/>
    <property type="project" value="InterPro"/>
</dbReference>
<evidence type="ECO:0000313" key="4">
    <source>
        <dbReference type="Proteomes" id="UP000586827"/>
    </source>
</evidence>
<name>A0A849BUQ4_9NOCA</name>
<sequence length="206" mass="22359">MRAGSEPLCAADLEQSLHALDIADGRKVAIGADERVVIASSFRILLMLECGRQVMAGQIDPTERVLVRAADRLGGWGTAGCADDVEMSLRDLSYFAMSVSDNSAADLLLHRIGRDTPVLLATELGLEQTRVIGAGHPPHRYRPGHGARGSNRRRRPATGRAPKTSRLLVTASTSNSFDVFSEVWRSTGSRFHCSCGWLRTRCAGRC</sequence>
<dbReference type="InterPro" id="IPR012338">
    <property type="entry name" value="Beta-lactam/transpept-like"/>
</dbReference>
<dbReference type="GO" id="GO:0008800">
    <property type="term" value="F:beta-lactamase activity"/>
    <property type="evidence" value="ECO:0007669"/>
    <property type="project" value="InterPro"/>
</dbReference>